<organism evidence="1 2">
    <name type="scientific">Panagrolaimus sp. PS1159</name>
    <dbReference type="NCBI Taxonomy" id="55785"/>
    <lineage>
        <taxon>Eukaryota</taxon>
        <taxon>Metazoa</taxon>
        <taxon>Ecdysozoa</taxon>
        <taxon>Nematoda</taxon>
        <taxon>Chromadorea</taxon>
        <taxon>Rhabditida</taxon>
        <taxon>Tylenchina</taxon>
        <taxon>Panagrolaimomorpha</taxon>
        <taxon>Panagrolaimoidea</taxon>
        <taxon>Panagrolaimidae</taxon>
        <taxon>Panagrolaimus</taxon>
    </lineage>
</organism>
<evidence type="ECO:0000313" key="2">
    <source>
        <dbReference type="WBParaSite" id="PS1159_v2.g13956.t2"/>
    </source>
</evidence>
<dbReference type="WBParaSite" id="PS1159_v2.g13956.t2">
    <property type="protein sequence ID" value="PS1159_v2.g13956.t2"/>
    <property type="gene ID" value="PS1159_v2.g13956"/>
</dbReference>
<evidence type="ECO:0000313" key="1">
    <source>
        <dbReference type="Proteomes" id="UP000887580"/>
    </source>
</evidence>
<name>A0AC35F5N6_9BILA</name>
<dbReference type="Proteomes" id="UP000887580">
    <property type="component" value="Unplaced"/>
</dbReference>
<protein>
    <submittedName>
        <fullName evidence="2">Uncharacterized protein</fullName>
    </submittedName>
</protein>
<reference evidence="2" key="1">
    <citation type="submission" date="2022-11" db="UniProtKB">
        <authorList>
            <consortium name="WormBaseParasite"/>
        </authorList>
    </citation>
    <scope>IDENTIFICATION</scope>
</reference>
<proteinExistence type="predicted"/>
<accession>A0AC35F5N6</accession>
<sequence>MGAPPPPPPGENNNQYEVPAFGGNNNPPPPPAATPAAETPLADGGGKSEIKSDLKSEVKSGKSDKSGSGKASKKRSRDKKRGARTEDEDLQSNMSKVQSEIKQPTVDEQELSVAAAKKALEADKKDYLNKRRIKYVKRVKCGIWTGIIILLIICIGVSIPCSLFAFNVIGGLFDEYDENDSPATAPVATTIHAAAHTTIANIIKATKSSLSPQS</sequence>